<dbReference type="InterPro" id="IPR013785">
    <property type="entry name" value="Aldolase_TIM"/>
</dbReference>
<gene>
    <name evidence="1" type="ORF">MJO58_14225</name>
</gene>
<reference evidence="1" key="1">
    <citation type="submission" date="2022-08" db="EMBL/GenBank/DDBJ databases">
        <title>Complete genome sequence of 14 non-tuberculosis mycobacteria type-strains.</title>
        <authorList>
            <person name="Igarashi Y."/>
            <person name="Osugi A."/>
            <person name="Mitarai S."/>
        </authorList>
    </citation>
    <scope>NUCLEOTIDE SEQUENCE</scope>
    <source>
        <strain evidence="1">ATCC 51985</strain>
    </source>
</reference>
<sequence length="45" mass="4782">MAAEDFDTAAILVGEAIGLVRDIRPAGDIVRDMARDAARILGREA</sequence>
<name>A0ABY3UKR0_MYCLN</name>
<evidence type="ECO:0008006" key="3">
    <source>
        <dbReference type="Google" id="ProtNLM"/>
    </source>
</evidence>
<organism evidence="1 2">
    <name type="scientific">Mycobacterium lentiflavum</name>
    <dbReference type="NCBI Taxonomy" id="141349"/>
    <lineage>
        <taxon>Bacteria</taxon>
        <taxon>Bacillati</taxon>
        <taxon>Actinomycetota</taxon>
        <taxon>Actinomycetes</taxon>
        <taxon>Mycobacteriales</taxon>
        <taxon>Mycobacteriaceae</taxon>
        <taxon>Mycobacterium</taxon>
        <taxon>Mycobacterium simiae complex</taxon>
    </lineage>
</organism>
<evidence type="ECO:0000313" key="2">
    <source>
        <dbReference type="Proteomes" id="UP001055171"/>
    </source>
</evidence>
<dbReference type="Proteomes" id="UP001055171">
    <property type="component" value="Chromosome"/>
</dbReference>
<dbReference type="Gene3D" id="3.20.20.70">
    <property type="entry name" value="Aldolase class I"/>
    <property type="match status" value="1"/>
</dbReference>
<protein>
    <recommendedName>
        <fullName evidence="3">Oxidoreductase</fullName>
    </recommendedName>
</protein>
<keyword evidence="2" id="KW-1185">Reference proteome</keyword>
<proteinExistence type="predicted"/>
<dbReference type="EMBL" id="CP092423">
    <property type="protein sequence ID" value="ULP40192.1"/>
    <property type="molecule type" value="Genomic_DNA"/>
</dbReference>
<evidence type="ECO:0000313" key="1">
    <source>
        <dbReference type="EMBL" id="ULP40192.1"/>
    </source>
</evidence>
<accession>A0ABY3UKR0</accession>